<dbReference type="KEGG" id="vhl:BME96_15990"/>
<accession>A0AAC9NLZ4</accession>
<dbReference type="RefSeq" id="WP_071649606.1">
    <property type="nucleotide sequence ID" value="NZ_CP017962.1"/>
</dbReference>
<evidence type="ECO:0000259" key="1">
    <source>
        <dbReference type="Pfam" id="PF03161"/>
    </source>
</evidence>
<sequence>MCKVNTYLSRLTGKLLGDGCITKQQGRKPRFQFIHRKEDLQWSNYCYESLRNFIPLNPPKYKKTIDPRLKMGMSESYIVQSKTSTAITSLERSWYVNRKKRLPFDFITCYLDAEALAWWYQDDGHLKKCQNMPRKIILSTDSFSKEENAFLQHILQVKFNLSFKIDRQNRLILYDQVQMNYFLRLVGPYMQPCMKRKTLDGNSPSEEPIFPRRTTVYLPEHILLVKPTQEINHSLRYTNKIISQLESRDSYLQFYQANIKHLKQLKELRGYQIVISGENGRNLQLIKQLIGWNQSQVAYWCFENG</sequence>
<dbReference type="SUPFAM" id="SSF55608">
    <property type="entry name" value="Homing endonucleases"/>
    <property type="match status" value="1"/>
</dbReference>
<name>A0AAC9NLZ4_VIRHA</name>
<dbReference type="InterPro" id="IPR004860">
    <property type="entry name" value="LAGLIDADG_dom"/>
</dbReference>
<proteinExistence type="predicted"/>
<organism evidence="2 3">
    <name type="scientific">Virgibacillus halodenitrificans</name>
    <name type="common">Bacillus halodenitrificans</name>
    <dbReference type="NCBI Taxonomy" id="1482"/>
    <lineage>
        <taxon>Bacteria</taxon>
        <taxon>Bacillati</taxon>
        <taxon>Bacillota</taxon>
        <taxon>Bacilli</taxon>
        <taxon>Bacillales</taxon>
        <taxon>Bacillaceae</taxon>
        <taxon>Virgibacillus</taxon>
    </lineage>
</organism>
<evidence type="ECO:0000313" key="2">
    <source>
        <dbReference type="EMBL" id="APC49600.1"/>
    </source>
</evidence>
<evidence type="ECO:0000313" key="3">
    <source>
        <dbReference type="Proteomes" id="UP000182945"/>
    </source>
</evidence>
<reference evidence="2 3" key="1">
    <citation type="submission" date="2016-11" db="EMBL/GenBank/DDBJ databases">
        <title>Complete genome sequencing of Virgibacillus halodenitrificans PDB-F2.</title>
        <authorList>
            <person name="Sun Z."/>
            <person name="Zhou Y."/>
            <person name="Li H."/>
        </authorList>
    </citation>
    <scope>NUCLEOTIDE SEQUENCE [LARGE SCALE GENOMIC DNA]</scope>
    <source>
        <strain evidence="2 3">PDB-F2</strain>
    </source>
</reference>
<dbReference type="GeneID" id="71515914"/>
<gene>
    <name evidence="2" type="ORF">BME96_15990</name>
</gene>
<dbReference type="GO" id="GO:0004519">
    <property type="term" value="F:endonuclease activity"/>
    <property type="evidence" value="ECO:0007669"/>
    <property type="project" value="InterPro"/>
</dbReference>
<feature type="domain" description="Homing endonuclease LAGLIDADG" evidence="1">
    <location>
        <begin position="11"/>
        <end position="171"/>
    </location>
</feature>
<dbReference type="Gene3D" id="3.10.28.10">
    <property type="entry name" value="Homing endonucleases"/>
    <property type="match status" value="2"/>
</dbReference>
<dbReference type="Pfam" id="PF03161">
    <property type="entry name" value="LAGLIDADG_2"/>
    <property type="match status" value="1"/>
</dbReference>
<dbReference type="InterPro" id="IPR027434">
    <property type="entry name" value="Homing_endonucl"/>
</dbReference>
<protein>
    <recommendedName>
        <fullName evidence="1">Homing endonuclease LAGLIDADG domain-containing protein</fullName>
    </recommendedName>
</protein>
<dbReference type="Proteomes" id="UP000182945">
    <property type="component" value="Chromosome"/>
</dbReference>
<dbReference type="AlphaFoldDB" id="A0AAC9NLZ4"/>
<dbReference type="EMBL" id="CP017962">
    <property type="protein sequence ID" value="APC49600.1"/>
    <property type="molecule type" value="Genomic_DNA"/>
</dbReference>